<organism evidence="1 2">
    <name type="scientific">Blattamonas nauphoetae</name>
    <dbReference type="NCBI Taxonomy" id="2049346"/>
    <lineage>
        <taxon>Eukaryota</taxon>
        <taxon>Metamonada</taxon>
        <taxon>Preaxostyla</taxon>
        <taxon>Oxymonadida</taxon>
        <taxon>Blattamonas</taxon>
    </lineage>
</organism>
<evidence type="ECO:0000313" key="2">
    <source>
        <dbReference type="Proteomes" id="UP001281761"/>
    </source>
</evidence>
<keyword evidence="2" id="KW-1185">Reference proteome</keyword>
<comment type="caution">
    <text evidence="1">The sequence shown here is derived from an EMBL/GenBank/DDBJ whole genome shotgun (WGS) entry which is preliminary data.</text>
</comment>
<name>A0ABQ9XDC9_9EUKA</name>
<protein>
    <submittedName>
        <fullName evidence="1">Uncharacterized protein</fullName>
    </submittedName>
</protein>
<reference evidence="1 2" key="1">
    <citation type="journal article" date="2022" name="bioRxiv">
        <title>Genomics of Preaxostyla Flagellates Illuminates Evolutionary Transitions and the Path Towards Mitochondrial Loss.</title>
        <authorList>
            <person name="Novak L.V.F."/>
            <person name="Treitli S.C."/>
            <person name="Pyrih J."/>
            <person name="Halakuc P."/>
            <person name="Pipaliya S.V."/>
            <person name="Vacek V."/>
            <person name="Brzon O."/>
            <person name="Soukal P."/>
            <person name="Eme L."/>
            <person name="Dacks J.B."/>
            <person name="Karnkowska A."/>
            <person name="Elias M."/>
            <person name="Hampl V."/>
        </authorList>
    </citation>
    <scope>NUCLEOTIDE SEQUENCE [LARGE SCALE GENOMIC DNA]</scope>
    <source>
        <strain evidence="1">NAU3</strain>
        <tissue evidence="1">Gut</tissue>
    </source>
</reference>
<dbReference type="EMBL" id="JARBJD010000158">
    <property type="protein sequence ID" value="KAK2949355.1"/>
    <property type="molecule type" value="Genomic_DNA"/>
</dbReference>
<sequence length="108" mass="11847">MFPRNSIHVDVIGNDSVENHPDSNCITKRLLLSLPVQAFQHSPTSSSAKSNPDTLHHSNHYLLSPFQDDARLICSLDAAGVNGMTRMTKVEFGPTRDIALVIPHISTT</sequence>
<accession>A0ABQ9XDC9</accession>
<dbReference type="Proteomes" id="UP001281761">
    <property type="component" value="Unassembled WGS sequence"/>
</dbReference>
<proteinExistence type="predicted"/>
<gene>
    <name evidence="1" type="ORF">BLNAU_15735</name>
</gene>
<evidence type="ECO:0000313" key="1">
    <source>
        <dbReference type="EMBL" id="KAK2949355.1"/>
    </source>
</evidence>